<protein>
    <submittedName>
        <fullName evidence="2">Uncharacterized protein</fullName>
    </submittedName>
</protein>
<feature type="coiled-coil region" evidence="1">
    <location>
        <begin position="145"/>
        <end position="172"/>
    </location>
</feature>
<name>A0A6C0DX17_9ZZZZ</name>
<evidence type="ECO:0000313" key="2">
    <source>
        <dbReference type="EMBL" id="QHT21028.1"/>
    </source>
</evidence>
<proteinExistence type="predicted"/>
<accession>A0A6C0DX17</accession>
<dbReference type="AlphaFoldDB" id="A0A6C0DX17"/>
<keyword evidence="1" id="KW-0175">Coiled coil</keyword>
<reference evidence="2" key="1">
    <citation type="journal article" date="2020" name="Nature">
        <title>Giant virus diversity and host interactions through global metagenomics.</title>
        <authorList>
            <person name="Schulz F."/>
            <person name="Roux S."/>
            <person name="Paez-Espino D."/>
            <person name="Jungbluth S."/>
            <person name="Walsh D.A."/>
            <person name="Denef V.J."/>
            <person name="McMahon K.D."/>
            <person name="Konstantinidis K.T."/>
            <person name="Eloe-Fadrosh E.A."/>
            <person name="Kyrpides N.C."/>
            <person name="Woyke T."/>
        </authorList>
    </citation>
    <scope>NUCLEOTIDE SEQUENCE</scope>
    <source>
        <strain evidence="2">GVMAG-M-3300023174-75</strain>
    </source>
</reference>
<organism evidence="2">
    <name type="scientific">viral metagenome</name>
    <dbReference type="NCBI Taxonomy" id="1070528"/>
    <lineage>
        <taxon>unclassified sequences</taxon>
        <taxon>metagenomes</taxon>
        <taxon>organismal metagenomes</taxon>
    </lineage>
</organism>
<dbReference type="EMBL" id="MN739684">
    <property type="protein sequence ID" value="QHT21028.1"/>
    <property type="molecule type" value="Genomic_DNA"/>
</dbReference>
<evidence type="ECO:0000256" key="1">
    <source>
        <dbReference type="SAM" id="Coils"/>
    </source>
</evidence>
<sequence>MNSLLKAINILHLHLNENASTKIEESSSVILSEKNTSLYTNFGNKCVFCGNNDYKFSTNHKNNRHICKYYNLQKYSNFCKACNNNNNYLINLRKIAYSKKNNTNKLCIYLRKKFDKISNLEKLYITETENYAKYKESLKSNPTIYYEAKQNLNNYKKRKRKLNAQIVLEKNILINNRYNYIILFRMIEV</sequence>